<sequence length="74" mass="8498">MGFCQRACSASQGNHWVGKGVYTMGSNLLVRERARTFPKHSRMETRCAPHEHIKILYIRRLVHLPLLHSLSVTI</sequence>
<keyword evidence="2" id="KW-1185">Reference proteome</keyword>
<proteinExistence type="predicted"/>
<protein>
    <submittedName>
        <fullName evidence="1">Uncharacterized protein</fullName>
    </submittedName>
</protein>
<comment type="caution">
    <text evidence="1">The sequence shown here is derived from an EMBL/GenBank/DDBJ whole genome shotgun (WGS) entry which is preliminary data.</text>
</comment>
<evidence type="ECO:0000313" key="1">
    <source>
        <dbReference type="EMBL" id="ORX49474.1"/>
    </source>
</evidence>
<evidence type="ECO:0000313" key="2">
    <source>
        <dbReference type="Proteomes" id="UP000242146"/>
    </source>
</evidence>
<organism evidence="1 2">
    <name type="scientific">Hesseltinella vesiculosa</name>
    <dbReference type="NCBI Taxonomy" id="101127"/>
    <lineage>
        <taxon>Eukaryota</taxon>
        <taxon>Fungi</taxon>
        <taxon>Fungi incertae sedis</taxon>
        <taxon>Mucoromycota</taxon>
        <taxon>Mucoromycotina</taxon>
        <taxon>Mucoromycetes</taxon>
        <taxon>Mucorales</taxon>
        <taxon>Cunninghamellaceae</taxon>
        <taxon>Hesseltinella</taxon>
    </lineage>
</organism>
<dbReference type="EMBL" id="MCGT01000026">
    <property type="protein sequence ID" value="ORX49474.1"/>
    <property type="molecule type" value="Genomic_DNA"/>
</dbReference>
<reference evidence="1 2" key="1">
    <citation type="submission" date="2016-07" db="EMBL/GenBank/DDBJ databases">
        <title>Pervasive Adenine N6-methylation of Active Genes in Fungi.</title>
        <authorList>
            <consortium name="DOE Joint Genome Institute"/>
            <person name="Mondo S.J."/>
            <person name="Dannebaum R.O."/>
            <person name="Kuo R.C."/>
            <person name="Labutti K."/>
            <person name="Haridas S."/>
            <person name="Kuo A."/>
            <person name="Salamov A."/>
            <person name="Ahrendt S.R."/>
            <person name="Lipzen A."/>
            <person name="Sullivan W."/>
            <person name="Andreopoulos W.B."/>
            <person name="Clum A."/>
            <person name="Lindquist E."/>
            <person name="Daum C."/>
            <person name="Ramamoorthy G.K."/>
            <person name="Gryganskyi A."/>
            <person name="Culley D."/>
            <person name="Magnuson J.K."/>
            <person name="James T.Y."/>
            <person name="O'Malley M.A."/>
            <person name="Stajich J.E."/>
            <person name="Spatafora J.W."/>
            <person name="Visel A."/>
            <person name="Grigoriev I.V."/>
        </authorList>
    </citation>
    <scope>NUCLEOTIDE SEQUENCE [LARGE SCALE GENOMIC DNA]</scope>
    <source>
        <strain evidence="1 2">NRRL 3301</strain>
    </source>
</reference>
<gene>
    <name evidence="1" type="ORF">DM01DRAFT_1105712</name>
</gene>
<accession>A0A1X2GAT9</accession>
<name>A0A1X2GAT9_9FUNG</name>
<dbReference type="Proteomes" id="UP000242146">
    <property type="component" value="Unassembled WGS sequence"/>
</dbReference>
<dbReference type="AlphaFoldDB" id="A0A1X2GAT9"/>